<feature type="compositionally biased region" description="Basic residues" evidence="1">
    <location>
        <begin position="15"/>
        <end position="26"/>
    </location>
</feature>
<dbReference type="AlphaFoldDB" id="A0A8H8DLS6"/>
<comment type="caution">
    <text evidence="2">The sequence shown here is derived from an EMBL/GenBank/DDBJ whole genome shotgun (WGS) entry which is preliminary data.</text>
</comment>
<evidence type="ECO:0000313" key="2">
    <source>
        <dbReference type="EMBL" id="KAG5462983.1"/>
    </source>
</evidence>
<proteinExistence type="predicted"/>
<reference evidence="2 3" key="1">
    <citation type="journal article" name="Sci. Rep.">
        <title>Genome-scale phylogenetic analyses confirm Olpidium as the closest living zoosporic fungus to the non-flagellated, terrestrial fungi.</title>
        <authorList>
            <person name="Chang Y."/>
            <person name="Rochon D."/>
            <person name="Sekimoto S."/>
            <person name="Wang Y."/>
            <person name="Chovatia M."/>
            <person name="Sandor L."/>
            <person name="Salamov A."/>
            <person name="Grigoriev I.V."/>
            <person name="Stajich J.E."/>
            <person name="Spatafora J.W."/>
        </authorList>
    </citation>
    <scope>NUCLEOTIDE SEQUENCE [LARGE SCALE GENOMIC DNA]</scope>
    <source>
        <strain evidence="2">S191</strain>
    </source>
</reference>
<feature type="region of interest" description="Disordered" evidence="1">
    <location>
        <begin position="1"/>
        <end position="31"/>
    </location>
</feature>
<dbReference type="Proteomes" id="UP000673691">
    <property type="component" value="Unassembled WGS sequence"/>
</dbReference>
<evidence type="ECO:0000256" key="1">
    <source>
        <dbReference type="SAM" id="MobiDB-lite"/>
    </source>
</evidence>
<gene>
    <name evidence="2" type="ORF">BJ554DRAFT_2541</name>
</gene>
<organism evidence="2 3">
    <name type="scientific">Olpidium bornovanus</name>
    <dbReference type="NCBI Taxonomy" id="278681"/>
    <lineage>
        <taxon>Eukaryota</taxon>
        <taxon>Fungi</taxon>
        <taxon>Fungi incertae sedis</taxon>
        <taxon>Olpidiomycota</taxon>
        <taxon>Olpidiomycotina</taxon>
        <taxon>Olpidiomycetes</taxon>
        <taxon>Olpidiales</taxon>
        <taxon>Olpidiaceae</taxon>
        <taxon>Olpidium</taxon>
    </lineage>
</organism>
<accession>A0A8H8DLS6</accession>
<protein>
    <submittedName>
        <fullName evidence="2">Uncharacterized protein</fullName>
    </submittedName>
</protein>
<name>A0A8H8DLS6_9FUNG</name>
<dbReference type="EMBL" id="JAEFCI010001324">
    <property type="protein sequence ID" value="KAG5462983.1"/>
    <property type="molecule type" value="Genomic_DNA"/>
</dbReference>
<evidence type="ECO:0000313" key="3">
    <source>
        <dbReference type="Proteomes" id="UP000673691"/>
    </source>
</evidence>
<sequence>MPVPQMTEKETPNNGKKRIQERKKYRQATVRSPHTSAKVRVYAHVPRSSAETFALPVGDMLFGLRVAILLGHAKVNDMNKVGVVAARPAHKEVVGLYIPIYKVLLVDRLHPQQLHFRPG</sequence>
<keyword evidence="3" id="KW-1185">Reference proteome</keyword>